<dbReference type="Proteomes" id="UP000515152">
    <property type="component" value="Chromosome 9"/>
</dbReference>
<name>A0A8M1KL87_CLUHA</name>
<evidence type="ECO:0000256" key="1">
    <source>
        <dbReference type="PROSITE-ProRule" id="PRU00047"/>
    </source>
</evidence>
<feature type="domain" description="CCHC-type" evidence="3">
    <location>
        <begin position="319"/>
        <end position="332"/>
    </location>
</feature>
<dbReference type="InterPro" id="IPR001878">
    <property type="entry name" value="Znf_CCHC"/>
</dbReference>
<evidence type="ECO:0000313" key="5">
    <source>
        <dbReference type="RefSeq" id="XP_042564617.1"/>
    </source>
</evidence>
<evidence type="ECO:0000313" key="6">
    <source>
        <dbReference type="RefSeq" id="XP_042564637.1"/>
    </source>
</evidence>
<sequence length="369" mass="41421">MSEDNVQEQLRALAEQVRQLQAENSRLRDNGDSQEEGSAPSTSGTPAAVSSQPVSEHYVFVPRERKCPTFSAKNSCDLMSVEDWIEEARRCLSIRRMLPAEQALFLFDHLDGEAKAEMKFHSVADRNTPDKVFNILLENYACSQVYVRTQQQFYLRTQKEGESVREYSHALKSIMDIAIRKSPEGSIPNSDCTLRDQFVEHLRDDMLRRHLKDKMVASPTMSFMDARRAALSWVDRGKLVSNQRARAHSCDTFVSNCEADANVIVAKPDGEIAEVKEVLRQQQLQLDAILKHLGAPGPSDRGRGPARPYRFRPDGKPICSRCNQDGHIARFCSVDLNTHSGPANRAGPRTFSRNQTTGIASSAMQPSEN</sequence>
<keyword evidence="1" id="KW-0862">Zinc</keyword>
<evidence type="ECO:0000256" key="2">
    <source>
        <dbReference type="SAM" id="MobiDB-lite"/>
    </source>
</evidence>
<keyword evidence="1" id="KW-0479">Metal-binding</keyword>
<proteinExistence type="predicted"/>
<dbReference type="KEGG" id="char:116221818"/>
<keyword evidence="4" id="KW-1185">Reference proteome</keyword>
<feature type="region of interest" description="Disordered" evidence="2">
    <location>
        <begin position="293"/>
        <end position="312"/>
    </location>
</feature>
<dbReference type="RefSeq" id="XP_042564617.1">
    <property type="nucleotide sequence ID" value="XM_042708683.1"/>
</dbReference>
<evidence type="ECO:0000259" key="3">
    <source>
        <dbReference type="PROSITE" id="PS50158"/>
    </source>
</evidence>
<feature type="compositionally biased region" description="Polar residues" evidence="2">
    <location>
        <begin position="351"/>
        <end position="369"/>
    </location>
</feature>
<dbReference type="GeneID" id="116221818"/>
<dbReference type="OrthoDB" id="10065209at2759"/>
<dbReference type="GO" id="GO:0008270">
    <property type="term" value="F:zinc ion binding"/>
    <property type="evidence" value="ECO:0007669"/>
    <property type="project" value="UniProtKB-KW"/>
</dbReference>
<dbReference type="KEGG" id="char:122133163"/>
<evidence type="ECO:0000313" key="4">
    <source>
        <dbReference type="Proteomes" id="UP000515152"/>
    </source>
</evidence>
<feature type="region of interest" description="Disordered" evidence="2">
    <location>
        <begin position="340"/>
        <end position="369"/>
    </location>
</feature>
<feature type="compositionally biased region" description="Polar residues" evidence="2">
    <location>
        <begin position="39"/>
        <end position="51"/>
    </location>
</feature>
<dbReference type="PANTHER" id="PTHR19963">
    <property type="entry name" value="CCHC-TYPE DOMAIN-CONTAINING PROTEIN"/>
    <property type="match status" value="1"/>
</dbReference>
<dbReference type="GO" id="GO:0003676">
    <property type="term" value="F:nucleic acid binding"/>
    <property type="evidence" value="ECO:0007669"/>
    <property type="project" value="InterPro"/>
</dbReference>
<dbReference type="PROSITE" id="PS50158">
    <property type="entry name" value="ZF_CCHC"/>
    <property type="match status" value="1"/>
</dbReference>
<keyword evidence="1" id="KW-0863">Zinc-finger</keyword>
<gene>
    <name evidence="6" type="primary">LOC116221818</name>
    <name evidence="5" type="synonym">LOC122133163</name>
</gene>
<dbReference type="RefSeq" id="XP_042564637.1">
    <property type="nucleotide sequence ID" value="XM_042708703.1"/>
</dbReference>
<dbReference type="AlphaFoldDB" id="A0A8M1KL87"/>
<reference evidence="5 6" key="1">
    <citation type="submission" date="2025-04" db="UniProtKB">
        <authorList>
            <consortium name="RefSeq"/>
        </authorList>
    </citation>
    <scope>IDENTIFICATION</scope>
</reference>
<protein>
    <submittedName>
        <fullName evidence="6">Uncharacterized protein LOC116221818</fullName>
    </submittedName>
    <submittedName>
        <fullName evidence="5">Uncharacterized protein LOC122133163</fullName>
    </submittedName>
</protein>
<organism evidence="4 6">
    <name type="scientific">Clupea harengus</name>
    <name type="common">Atlantic herring</name>
    <dbReference type="NCBI Taxonomy" id="7950"/>
    <lineage>
        <taxon>Eukaryota</taxon>
        <taxon>Metazoa</taxon>
        <taxon>Chordata</taxon>
        <taxon>Craniata</taxon>
        <taxon>Vertebrata</taxon>
        <taxon>Euteleostomi</taxon>
        <taxon>Actinopterygii</taxon>
        <taxon>Neopterygii</taxon>
        <taxon>Teleostei</taxon>
        <taxon>Clupei</taxon>
        <taxon>Clupeiformes</taxon>
        <taxon>Clupeoidei</taxon>
        <taxon>Clupeidae</taxon>
        <taxon>Clupea</taxon>
    </lineage>
</organism>
<dbReference type="PANTHER" id="PTHR19963:SF30">
    <property type="entry name" value="ENDONUCLEASE_EXONUCLEASE_PHOSPHATASE DOMAIN-CONTAINING PROTEIN"/>
    <property type="match status" value="1"/>
</dbReference>
<accession>A0A8M1KL87</accession>
<feature type="region of interest" description="Disordered" evidence="2">
    <location>
        <begin position="17"/>
        <end position="51"/>
    </location>
</feature>